<accession>A0A239BE99</accession>
<dbReference type="PROSITE" id="PS00595">
    <property type="entry name" value="AA_TRANSFER_CLASS_5"/>
    <property type="match status" value="1"/>
</dbReference>
<dbReference type="PROSITE" id="PS51318">
    <property type="entry name" value="TAT"/>
    <property type="match status" value="1"/>
</dbReference>
<dbReference type="RefSeq" id="WP_089372740.1">
    <property type="nucleotide sequence ID" value="NZ_BMEP01000005.1"/>
</dbReference>
<evidence type="ECO:0000313" key="7">
    <source>
        <dbReference type="EMBL" id="SNS06355.1"/>
    </source>
</evidence>
<evidence type="ECO:0000313" key="8">
    <source>
        <dbReference type="Proteomes" id="UP000198379"/>
    </source>
</evidence>
<name>A0A239BE99_9FLAO</name>
<keyword evidence="2" id="KW-0663">Pyridoxal phosphate</keyword>
<evidence type="ECO:0000256" key="3">
    <source>
        <dbReference type="RuleBase" id="RU004075"/>
    </source>
</evidence>
<dbReference type="InterPro" id="IPR015421">
    <property type="entry name" value="PyrdxlP-dep_Trfase_major"/>
</dbReference>
<dbReference type="Gene3D" id="3.40.640.10">
    <property type="entry name" value="Type I PLP-dependent aspartate aminotransferase-like (Major domain)"/>
    <property type="match status" value="1"/>
</dbReference>
<proteinExistence type="inferred from homology"/>
<keyword evidence="7" id="KW-0456">Lyase</keyword>
<dbReference type="AlphaFoldDB" id="A0A239BE99"/>
<reference evidence="7 8" key="1">
    <citation type="submission" date="2017-06" db="EMBL/GenBank/DDBJ databases">
        <authorList>
            <person name="Kim H.J."/>
            <person name="Triplett B.A."/>
        </authorList>
    </citation>
    <scope>NUCLEOTIDE SEQUENCE [LARGE SCALE GENOMIC DNA]</scope>
    <source>
        <strain evidence="7 8">DSM 25597</strain>
    </source>
</reference>
<feature type="chain" id="PRO_5012241025" evidence="5">
    <location>
        <begin position="31"/>
        <end position="425"/>
    </location>
</feature>
<dbReference type="InterPro" id="IPR015424">
    <property type="entry name" value="PyrdxlP-dep_Trfase"/>
</dbReference>
<gene>
    <name evidence="7" type="ORF">SAMN06265376_106119</name>
</gene>
<feature type="domain" description="Aminotransferase class V" evidence="6">
    <location>
        <begin position="102"/>
        <end position="416"/>
    </location>
</feature>
<evidence type="ECO:0000256" key="2">
    <source>
        <dbReference type="ARBA" id="ARBA00022898"/>
    </source>
</evidence>
<dbReference type="PANTHER" id="PTHR43092">
    <property type="entry name" value="L-CYSTEINE DESULFHYDRASE"/>
    <property type="match status" value="1"/>
</dbReference>
<dbReference type="InterPro" id="IPR015422">
    <property type="entry name" value="PyrdxlP-dep_Trfase_small"/>
</dbReference>
<dbReference type="GO" id="GO:0016829">
    <property type="term" value="F:lyase activity"/>
    <property type="evidence" value="ECO:0007669"/>
    <property type="project" value="UniProtKB-KW"/>
</dbReference>
<evidence type="ECO:0000256" key="4">
    <source>
        <dbReference type="RuleBase" id="RU004504"/>
    </source>
</evidence>
<dbReference type="PANTHER" id="PTHR43092:SF6">
    <property type="entry name" value="BLR1280 PROTEIN"/>
    <property type="match status" value="1"/>
</dbReference>
<protein>
    <submittedName>
        <fullName evidence="7">Selenocysteine lyase/Cysteine desulfurase</fullName>
    </submittedName>
</protein>
<dbReference type="Gene3D" id="3.90.1150.10">
    <property type="entry name" value="Aspartate Aminotransferase, domain 1"/>
    <property type="match status" value="1"/>
</dbReference>
<evidence type="ECO:0000256" key="5">
    <source>
        <dbReference type="SAM" id="SignalP"/>
    </source>
</evidence>
<evidence type="ECO:0000256" key="1">
    <source>
        <dbReference type="ARBA" id="ARBA00001933"/>
    </source>
</evidence>
<dbReference type="OrthoDB" id="9804366at2"/>
<dbReference type="EMBL" id="FZNY01000006">
    <property type="protein sequence ID" value="SNS06355.1"/>
    <property type="molecule type" value="Genomic_DNA"/>
</dbReference>
<dbReference type="Pfam" id="PF00266">
    <property type="entry name" value="Aminotran_5"/>
    <property type="match status" value="1"/>
</dbReference>
<organism evidence="7 8">
    <name type="scientific">Dokdonia pacifica</name>
    <dbReference type="NCBI Taxonomy" id="1627892"/>
    <lineage>
        <taxon>Bacteria</taxon>
        <taxon>Pseudomonadati</taxon>
        <taxon>Bacteroidota</taxon>
        <taxon>Flavobacteriia</taxon>
        <taxon>Flavobacteriales</taxon>
        <taxon>Flavobacteriaceae</taxon>
        <taxon>Dokdonia</taxon>
    </lineage>
</organism>
<comment type="similarity">
    <text evidence="3">Belongs to the class-V pyridoxal-phosphate-dependent aminotransferase family.</text>
</comment>
<dbReference type="SUPFAM" id="SSF53383">
    <property type="entry name" value="PLP-dependent transferases"/>
    <property type="match status" value="1"/>
</dbReference>
<dbReference type="InterPro" id="IPR006311">
    <property type="entry name" value="TAT_signal"/>
</dbReference>
<keyword evidence="5" id="KW-0732">Signal</keyword>
<dbReference type="Proteomes" id="UP000198379">
    <property type="component" value="Unassembled WGS sequence"/>
</dbReference>
<comment type="cofactor">
    <cofactor evidence="1 4">
        <name>pyridoxal 5'-phosphate</name>
        <dbReference type="ChEBI" id="CHEBI:597326"/>
    </cofactor>
</comment>
<dbReference type="InterPro" id="IPR000192">
    <property type="entry name" value="Aminotrans_V_dom"/>
</dbReference>
<sequence>MKNNRRRSFVKQLLAGVTGATLLPSYTANASTSKKEIVSSIDYKDDSEAFWEQIKQQFSFAEGLHYFNNASLGPSPIPVQEATNTFRATLDGFPSKYMWGDWSDEKETVRQKVADLFTVSNEEIAITHNTTEGMNLIARSFDLQPGDEVILADHEHYSGTVPWKVWQESKGVKLVRPVLPILPKTVEDIVAVYRNAITSKTKVISMCHMVNTNGMILPVKEISEMAHKRGILVAVDGAQSSGMFEIDLHDLGCDFYTASAHKWLFSPKGISVFYAKKESQHYLKPLVVAYGYDDPSIRRLENYNTRNLPEYLGLGAAIDFHTKIGKEKITKRSYELKHYFREKLKDNPTFTFKTPANDDLSCAIQTVAVVGKHVQDVKKQLSENYGIDTRPMNTFGLNGVRISFAIFITKRDIDYLVEALEEIAG</sequence>
<dbReference type="InterPro" id="IPR020578">
    <property type="entry name" value="Aminotrans_V_PyrdxlP_BS"/>
</dbReference>
<keyword evidence="8" id="KW-1185">Reference proteome</keyword>
<evidence type="ECO:0000259" key="6">
    <source>
        <dbReference type="Pfam" id="PF00266"/>
    </source>
</evidence>
<feature type="signal peptide" evidence="5">
    <location>
        <begin position="1"/>
        <end position="30"/>
    </location>
</feature>